<keyword evidence="1" id="KW-1185">Reference proteome</keyword>
<sequence>MPMPDVRKHHAGCKQLASHLWNIFPQCARAQWTEANQQLIANETVTPRDGSGHLCFMQPVGNEQIKEEDVFETNDKGVNDDNTRLTMQEKILRQMELGDIFEVWHYNNIEQYHPTKNPDDGLFPQYVNTFMKMKLESEGYPARAQMDEQKREYKMEVYN</sequence>
<organism evidence="1 2">
    <name type="scientific">Romanomermis culicivorax</name>
    <name type="common">Nematode worm</name>
    <dbReference type="NCBI Taxonomy" id="13658"/>
    <lineage>
        <taxon>Eukaryota</taxon>
        <taxon>Metazoa</taxon>
        <taxon>Ecdysozoa</taxon>
        <taxon>Nematoda</taxon>
        <taxon>Enoplea</taxon>
        <taxon>Dorylaimia</taxon>
        <taxon>Mermithida</taxon>
        <taxon>Mermithoidea</taxon>
        <taxon>Mermithidae</taxon>
        <taxon>Romanomermis</taxon>
    </lineage>
</organism>
<dbReference type="WBParaSite" id="nRc.2.0.1.t35788-RA">
    <property type="protein sequence ID" value="nRc.2.0.1.t35788-RA"/>
    <property type="gene ID" value="nRc.2.0.1.g35788"/>
</dbReference>
<protein>
    <submittedName>
        <fullName evidence="2">Uncharacterized protein</fullName>
    </submittedName>
</protein>
<dbReference type="Proteomes" id="UP000887565">
    <property type="component" value="Unplaced"/>
</dbReference>
<evidence type="ECO:0000313" key="1">
    <source>
        <dbReference type="Proteomes" id="UP000887565"/>
    </source>
</evidence>
<accession>A0A915KAI4</accession>
<evidence type="ECO:0000313" key="2">
    <source>
        <dbReference type="WBParaSite" id="nRc.2.0.1.t35788-RA"/>
    </source>
</evidence>
<dbReference type="AlphaFoldDB" id="A0A915KAI4"/>
<proteinExistence type="predicted"/>
<reference evidence="2" key="1">
    <citation type="submission" date="2022-11" db="UniProtKB">
        <authorList>
            <consortium name="WormBaseParasite"/>
        </authorList>
    </citation>
    <scope>IDENTIFICATION</scope>
</reference>
<name>A0A915KAI4_ROMCU</name>